<keyword evidence="1" id="KW-0472">Membrane</keyword>
<reference evidence="3 4" key="1">
    <citation type="submission" date="2022-11" db="EMBL/GenBank/DDBJ databases">
        <title>Study of microbial diversity in lake waters.</title>
        <authorList>
            <person name="Zhang J."/>
        </authorList>
    </citation>
    <scope>NUCLEOTIDE SEQUENCE [LARGE SCALE GENOMIC DNA]</scope>
    <source>
        <strain evidence="3 4">DT12</strain>
    </source>
</reference>
<proteinExistence type="predicted"/>
<name>A0ABT3X0I8_9BACL</name>
<evidence type="ECO:0000256" key="1">
    <source>
        <dbReference type="SAM" id="Phobius"/>
    </source>
</evidence>
<keyword evidence="4" id="KW-1185">Reference proteome</keyword>
<dbReference type="RefSeq" id="WP_267151667.1">
    <property type="nucleotide sequence ID" value="NZ_JAPMLT010000004.1"/>
</dbReference>
<dbReference type="EMBL" id="JAPMLT010000004">
    <property type="protein sequence ID" value="MCX7570422.1"/>
    <property type="molecule type" value="Genomic_DNA"/>
</dbReference>
<dbReference type="InterPro" id="IPR018649">
    <property type="entry name" value="SHOCT"/>
</dbReference>
<evidence type="ECO:0000313" key="4">
    <source>
        <dbReference type="Proteomes" id="UP001208017"/>
    </source>
</evidence>
<accession>A0ABT3X0I8</accession>
<keyword evidence="1" id="KW-0812">Transmembrane</keyword>
<organism evidence="3 4">
    <name type="scientific">Tumebacillus lacus</name>
    <dbReference type="NCBI Taxonomy" id="2995335"/>
    <lineage>
        <taxon>Bacteria</taxon>
        <taxon>Bacillati</taxon>
        <taxon>Bacillota</taxon>
        <taxon>Bacilli</taxon>
        <taxon>Bacillales</taxon>
        <taxon>Alicyclobacillaceae</taxon>
        <taxon>Tumebacillus</taxon>
    </lineage>
</organism>
<feature type="transmembrane region" description="Helical" evidence="1">
    <location>
        <begin position="136"/>
        <end position="158"/>
    </location>
</feature>
<evidence type="ECO:0000259" key="2">
    <source>
        <dbReference type="Pfam" id="PF09851"/>
    </source>
</evidence>
<comment type="caution">
    <text evidence="3">The sequence shown here is derived from an EMBL/GenBank/DDBJ whole genome shotgun (WGS) entry which is preliminary data.</text>
</comment>
<dbReference type="Pfam" id="PF09851">
    <property type="entry name" value="SHOCT"/>
    <property type="match status" value="1"/>
</dbReference>
<gene>
    <name evidence="3" type="ORF">OS242_10650</name>
</gene>
<keyword evidence="1" id="KW-1133">Transmembrane helix</keyword>
<sequence>MCFVLIFAVIVLFLLLSFFAGITDSFWAYPVGFVAIVGALYGDKLIRQKREENKQEQSSSRAEDIFARQNFKASQKYYSADHHAAIGVDMQAKKICIITKLSTIPMYNIIDYKDLMRAELVEDGVTITQTSRVEQIAGMAVGGLLLGGAGAIVGGLSAESTSSNRVKKIELKITVNDVQYPIYTVCFLDEITPETKASQKYKDARAQAEHWNALIAVFIKRADQEAMATIPVVDETAPTEERSPSSSIADELRKLSELKKDGIITQEEFEQQKKKLLE</sequence>
<protein>
    <submittedName>
        <fullName evidence="3">SHOCT domain-containing protein</fullName>
    </submittedName>
</protein>
<feature type="transmembrane region" description="Helical" evidence="1">
    <location>
        <begin position="29"/>
        <end position="46"/>
    </location>
</feature>
<dbReference type="Proteomes" id="UP001208017">
    <property type="component" value="Unassembled WGS sequence"/>
</dbReference>
<feature type="domain" description="SHOCT" evidence="2">
    <location>
        <begin position="250"/>
        <end position="277"/>
    </location>
</feature>
<evidence type="ECO:0000313" key="3">
    <source>
        <dbReference type="EMBL" id="MCX7570422.1"/>
    </source>
</evidence>